<keyword evidence="3" id="KW-0496">Mitochondrion</keyword>
<proteinExistence type="inferred from homology"/>
<evidence type="ECO:0000256" key="1">
    <source>
        <dbReference type="ARBA" id="ARBA00004173"/>
    </source>
</evidence>
<dbReference type="EMBL" id="ML014119">
    <property type="protein sequence ID" value="RKP03724.1"/>
    <property type="molecule type" value="Genomic_DNA"/>
</dbReference>
<dbReference type="InterPro" id="IPR045179">
    <property type="entry name" value="YgfZ/GcvT"/>
</dbReference>
<dbReference type="InterPro" id="IPR017703">
    <property type="entry name" value="YgfZ/GCV_T_CS"/>
</dbReference>
<evidence type="ECO:0000256" key="5">
    <source>
        <dbReference type="SAM" id="MobiDB-lite"/>
    </source>
</evidence>
<dbReference type="PANTHER" id="PTHR22602:SF0">
    <property type="entry name" value="TRANSFERASE CAF17, MITOCHONDRIAL-RELATED"/>
    <property type="match status" value="1"/>
</dbReference>
<dbReference type="STRING" id="1555241.A0A4P9XDX1"/>
<dbReference type="Proteomes" id="UP000274922">
    <property type="component" value="Unassembled WGS sequence"/>
</dbReference>
<evidence type="ECO:0000256" key="2">
    <source>
        <dbReference type="ARBA" id="ARBA00022946"/>
    </source>
</evidence>
<dbReference type="SUPFAM" id="SSF103025">
    <property type="entry name" value="Folate-binding domain"/>
    <property type="match status" value="1"/>
</dbReference>
<organism evidence="6 7">
    <name type="scientific">Caulochytrium protostelioides</name>
    <dbReference type="NCBI Taxonomy" id="1555241"/>
    <lineage>
        <taxon>Eukaryota</taxon>
        <taxon>Fungi</taxon>
        <taxon>Fungi incertae sedis</taxon>
        <taxon>Chytridiomycota</taxon>
        <taxon>Chytridiomycota incertae sedis</taxon>
        <taxon>Chytridiomycetes</taxon>
        <taxon>Caulochytriales</taxon>
        <taxon>Caulochytriaceae</taxon>
        <taxon>Caulochytrium</taxon>
    </lineage>
</organism>
<evidence type="ECO:0000313" key="6">
    <source>
        <dbReference type="EMBL" id="RKP03724.1"/>
    </source>
</evidence>
<name>A0A4P9XDX1_9FUNG</name>
<dbReference type="Gene3D" id="3.30.1360.120">
    <property type="entry name" value="Probable tRNA modification gtpase trme, domain 1"/>
    <property type="match status" value="1"/>
</dbReference>
<comment type="subcellular location">
    <subcellularLocation>
        <location evidence="1">Mitochondrion</location>
    </subcellularLocation>
</comment>
<dbReference type="NCBIfam" id="TIGR03317">
    <property type="entry name" value="ygfZ_signature"/>
    <property type="match status" value="1"/>
</dbReference>
<dbReference type="Gene3D" id="2.40.30.160">
    <property type="match status" value="1"/>
</dbReference>
<keyword evidence="2" id="KW-0809">Transit peptide</keyword>
<accession>A0A4P9XDX1</accession>
<dbReference type="GO" id="GO:0005759">
    <property type="term" value="C:mitochondrial matrix"/>
    <property type="evidence" value="ECO:0007669"/>
    <property type="project" value="TreeGrafter"/>
</dbReference>
<evidence type="ECO:0008006" key="8">
    <source>
        <dbReference type="Google" id="ProtNLM"/>
    </source>
</evidence>
<dbReference type="GO" id="GO:0016226">
    <property type="term" value="P:iron-sulfur cluster assembly"/>
    <property type="evidence" value="ECO:0007669"/>
    <property type="project" value="TreeGrafter"/>
</dbReference>
<evidence type="ECO:0000313" key="7">
    <source>
        <dbReference type="Proteomes" id="UP000274922"/>
    </source>
</evidence>
<dbReference type="AlphaFoldDB" id="A0A4P9XDX1"/>
<protein>
    <recommendedName>
        <fullName evidence="8">Aminomethyltransferase folate-binding domain-containing protein</fullName>
    </recommendedName>
</protein>
<feature type="compositionally biased region" description="Low complexity" evidence="5">
    <location>
        <begin position="508"/>
        <end position="539"/>
    </location>
</feature>
<feature type="region of interest" description="Disordered" evidence="5">
    <location>
        <begin position="500"/>
        <end position="544"/>
    </location>
</feature>
<keyword evidence="7" id="KW-1185">Reference proteome</keyword>
<evidence type="ECO:0000256" key="4">
    <source>
        <dbReference type="ARBA" id="ARBA00093447"/>
    </source>
</evidence>
<feature type="region of interest" description="Disordered" evidence="5">
    <location>
        <begin position="462"/>
        <end position="483"/>
    </location>
</feature>
<sequence length="580" mass="60232">MASHRLTLSVMPRSLRPLVSLARPSRPRSVWSDPVRGLHTSAAAAAGPSHLDPAARERADAYARGRFPWFTSPTPAAALLADLTATPHPSAAAHADTARYLLVRGAGAAGYLQGMVTKDMAAFTGDAAVAATPHGPVAAVRPRGGGDAATVTAAARRPSLVHTAFLQANGRVVFDAMVWRLTPSQVAQTGAPPPSLAKPKRKLVVPVAAAAAPAAVKASVAHAAAPPPRPDAAHTEAFLIEVHRDIVETAERHLRQYVLRAQVAIQRLDTLASSDGSSAGPQIASYQVWGPMPPLSPATASSSSSWLMEDDPRHASLGRRVLLLGPPPRAPDIPVALAAIVQTTQVTPVPVSAYHLLRILLGIPEGPSDLPPSQALPLEHALDAMRSIDWRKGCYLGQELTVRTHHTGVVRKRIVPIAWHAANTAGAARPDDLVVDPDPKLHGALVPHQSLVPYTSDAAAAPVAAPAGSPRRPRPASAPGRAGSGILNVGIALMRLPGHVLTDPGETPTPGRTPTAASPAAGSPAAMPATTAEAGPTTTGSVNAPADVPYQRLLHDAARLSSDPDAYVVDYAIPAWHPRT</sequence>
<comment type="similarity">
    <text evidence="4">Belongs to the GcvT family. CAF17/IBA57 subfamily.</text>
</comment>
<dbReference type="InterPro" id="IPR027266">
    <property type="entry name" value="TrmE/GcvT-like"/>
</dbReference>
<gene>
    <name evidence="6" type="ORF">CXG81DRAFT_16820</name>
</gene>
<evidence type="ECO:0000256" key="3">
    <source>
        <dbReference type="ARBA" id="ARBA00023128"/>
    </source>
</evidence>
<dbReference type="PANTHER" id="PTHR22602">
    <property type="entry name" value="TRANSFERASE CAF17, MITOCHONDRIAL-RELATED"/>
    <property type="match status" value="1"/>
</dbReference>
<dbReference type="OrthoDB" id="191995at2759"/>
<reference evidence="7" key="1">
    <citation type="journal article" date="2018" name="Nat. Microbiol.">
        <title>Leveraging single-cell genomics to expand the fungal tree of life.</title>
        <authorList>
            <person name="Ahrendt S.R."/>
            <person name="Quandt C.A."/>
            <person name="Ciobanu D."/>
            <person name="Clum A."/>
            <person name="Salamov A."/>
            <person name="Andreopoulos B."/>
            <person name="Cheng J.F."/>
            <person name="Woyke T."/>
            <person name="Pelin A."/>
            <person name="Henrissat B."/>
            <person name="Reynolds N.K."/>
            <person name="Benny G.L."/>
            <person name="Smith M.E."/>
            <person name="James T.Y."/>
            <person name="Grigoriev I.V."/>
        </authorList>
    </citation>
    <scope>NUCLEOTIDE SEQUENCE [LARGE SCALE GENOMIC DNA]</scope>
    <source>
        <strain evidence="7">ATCC 52028</strain>
    </source>
</reference>